<evidence type="ECO:0000313" key="6">
    <source>
        <dbReference type="WormBase" id="Bm4274"/>
    </source>
</evidence>
<dbReference type="CTD" id="6095101"/>
<dbReference type="PANTHER" id="PTHR37412:SF2">
    <property type="entry name" value="C2 DOMAIN-CONTAINING PROTEIN 5"/>
    <property type="match status" value="1"/>
</dbReference>
<dbReference type="Pfam" id="PF00168">
    <property type="entry name" value="C2"/>
    <property type="match status" value="1"/>
</dbReference>
<gene>
    <name evidence="6" type="primary">bma-ccd-5</name>
    <name evidence="2 5 6" type="ORF">Bm4274</name>
    <name evidence="3" type="ORF">BM_BM4274</name>
    <name evidence="2" type="ORF">BM_Bm4274</name>
</gene>
<dbReference type="InterPro" id="IPR000008">
    <property type="entry name" value="C2_dom"/>
</dbReference>
<proteinExistence type="predicted"/>
<dbReference type="InterPro" id="IPR056431">
    <property type="entry name" value="C2CD5_YbjQ-rel_dom"/>
</dbReference>
<dbReference type="PANTHER" id="PTHR37412">
    <property type="entry name" value="C2 DOMAIN-CONTAINING PROTEIN 5"/>
    <property type="match status" value="1"/>
</dbReference>
<dbReference type="AlphaFoldDB" id="A0A0H5S4T9"/>
<dbReference type="GO" id="GO:0005886">
    <property type="term" value="C:plasma membrane"/>
    <property type="evidence" value="ECO:0007669"/>
    <property type="project" value="TreeGrafter"/>
</dbReference>
<dbReference type="InterPro" id="IPR035439">
    <property type="entry name" value="UPF0145_dom_sf"/>
</dbReference>
<dbReference type="PROSITE" id="PS50004">
    <property type="entry name" value="C2"/>
    <property type="match status" value="1"/>
</dbReference>
<dbReference type="GO" id="GO:0005509">
    <property type="term" value="F:calcium ion binding"/>
    <property type="evidence" value="ECO:0007669"/>
    <property type="project" value="TreeGrafter"/>
</dbReference>
<dbReference type="Proteomes" id="UP000006672">
    <property type="component" value="Unassembled WGS sequence"/>
</dbReference>
<dbReference type="GO" id="GO:0072659">
    <property type="term" value="P:protein localization to plasma membrane"/>
    <property type="evidence" value="ECO:0007669"/>
    <property type="project" value="TreeGrafter"/>
</dbReference>
<dbReference type="SMART" id="SM00239">
    <property type="entry name" value="C2"/>
    <property type="match status" value="1"/>
</dbReference>
<evidence type="ECO:0000259" key="1">
    <source>
        <dbReference type="PROSITE" id="PS50004"/>
    </source>
</evidence>
<dbReference type="WormBase" id="Bm4274">
    <property type="protein sequence ID" value="BM06114"/>
    <property type="gene ID" value="WBGene00224535"/>
    <property type="gene designation" value="Bma-ccd-5"/>
</dbReference>
<dbReference type="GO" id="GO:0005544">
    <property type="term" value="F:calcium-dependent phospholipid binding"/>
    <property type="evidence" value="ECO:0007669"/>
    <property type="project" value="InterPro"/>
</dbReference>
<dbReference type="GO" id="GO:0031340">
    <property type="term" value="P:positive regulation of vesicle fusion"/>
    <property type="evidence" value="ECO:0007669"/>
    <property type="project" value="TreeGrafter"/>
</dbReference>
<dbReference type="InterPro" id="IPR037785">
    <property type="entry name" value="C2_C2CD5"/>
</dbReference>
<dbReference type="Gene3D" id="2.60.40.150">
    <property type="entry name" value="C2 domain"/>
    <property type="match status" value="1"/>
</dbReference>
<protein>
    <submittedName>
        <fullName evidence="2">Bm4274</fullName>
    </submittedName>
    <submittedName>
        <fullName evidence="3 5">C2 domain containing protein</fullName>
    </submittedName>
</protein>
<dbReference type="GO" id="GO:0065002">
    <property type="term" value="P:intracellular protein transmembrane transport"/>
    <property type="evidence" value="ECO:0007669"/>
    <property type="project" value="TreeGrafter"/>
</dbReference>
<evidence type="ECO:0000313" key="3">
    <source>
        <dbReference type="EMBL" id="VIO86002.1"/>
    </source>
</evidence>
<evidence type="ECO:0000313" key="5">
    <source>
        <dbReference type="WBParaSite" id="Bm4274.1"/>
    </source>
</evidence>
<dbReference type="SUPFAM" id="SSF49562">
    <property type="entry name" value="C2 domain (Calcium/lipid-binding domain, CaLB)"/>
    <property type="match status" value="1"/>
</dbReference>
<reference evidence="3" key="3">
    <citation type="submission" date="2019-04" db="EMBL/GenBank/DDBJ databases">
        <authorList>
            <person name="Howe K."/>
            <person name="Paulini M."/>
            <person name="Williams G."/>
        </authorList>
    </citation>
    <scope>NUCLEOTIDE SEQUENCE [LARGE SCALE GENOMIC DNA]</scope>
    <source>
        <strain evidence="3">FR3</strain>
    </source>
</reference>
<reference evidence="5" key="4">
    <citation type="submission" date="2019-12" db="UniProtKB">
        <authorList>
            <consortium name="WormBaseParasite"/>
        </authorList>
    </citation>
    <scope>IDENTIFICATION</scope>
</reference>
<dbReference type="STRING" id="6279.A0A0H5S4T9"/>
<dbReference type="EMBL" id="LN856866">
    <property type="protein sequence ID" value="CRZ23467.1"/>
    <property type="molecule type" value="Genomic_DNA"/>
</dbReference>
<dbReference type="SUPFAM" id="SSF117782">
    <property type="entry name" value="YbjQ-like"/>
    <property type="match status" value="1"/>
</dbReference>
<dbReference type="Pfam" id="PF23025">
    <property type="entry name" value="YbjQ_2"/>
    <property type="match status" value="3"/>
</dbReference>
<dbReference type="InterPro" id="IPR038983">
    <property type="entry name" value="C2CD5"/>
</dbReference>
<accession>A0A0H5S4T9</accession>
<feature type="domain" description="C2" evidence="1">
    <location>
        <begin position="1"/>
        <end position="115"/>
    </location>
</feature>
<dbReference type="OrthoDB" id="419768at2759"/>
<dbReference type="Gene3D" id="3.30.110.70">
    <property type="entry name" value="Hypothetical protein apc22750. Chain B"/>
    <property type="match status" value="1"/>
</dbReference>
<dbReference type="WBParaSite" id="Bm4274.1">
    <property type="protein sequence ID" value="Bm4274.1"/>
    <property type="gene ID" value="WBGene00224535"/>
</dbReference>
<dbReference type="CDD" id="cd08688">
    <property type="entry name" value="C2_KIAA0528-like"/>
    <property type="match status" value="1"/>
</dbReference>
<keyword evidence="4" id="KW-1185">Reference proteome</keyword>
<evidence type="ECO:0000313" key="4">
    <source>
        <dbReference type="Proteomes" id="UP000006672"/>
    </source>
</evidence>
<dbReference type="OMA" id="FSWGTVR"/>
<dbReference type="KEGG" id="bmy:BM_BM4274"/>
<accession>A0A4E9ETE2</accession>
<evidence type="ECO:0000313" key="2">
    <source>
        <dbReference type="EMBL" id="CRZ23467.1"/>
    </source>
</evidence>
<dbReference type="GO" id="GO:0090314">
    <property type="term" value="P:positive regulation of protein targeting to membrane"/>
    <property type="evidence" value="ECO:0007669"/>
    <property type="project" value="TreeGrafter"/>
</dbReference>
<dbReference type="EMBL" id="CAAKNF010000196">
    <property type="protein sequence ID" value="VIO86002.1"/>
    <property type="molecule type" value="Genomic_DNA"/>
</dbReference>
<dbReference type="FunCoup" id="A0A0H5S4T9">
    <property type="interactions" value="2209"/>
</dbReference>
<reference evidence="2 4" key="1">
    <citation type="journal article" date="2007" name="Science">
        <title>Draft genome of the filarial nematode parasite Brugia malayi.</title>
        <authorList>
            <person name="Ghedin E."/>
            <person name="Wang S."/>
            <person name="Spiro D."/>
            <person name="Caler E."/>
            <person name="Zhao Q."/>
            <person name="Crabtree J."/>
            <person name="Allen J.E."/>
            <person name="Delcher A.L."/>
            <person name="Guiliano D.B."/>
            <person name="Miranda-Saavedra D."/>
            <person name="Angiuoli S.V."/>
            <person name="Creasy T."/>
            <person name="Amedeo P."/>
            <person name="Haas B."/>
            <person name="El-Sayed N.M."/>
            <person name="Wortman J.R."/>
            <person name="Feldblyum T."/>
            <person name="Tallon L."/>
            <person name="Schatz M."/>
            <person name="Shumway M."/>
            <person name="Koo H."/>
            <person name="Salzberg S.L."/>
            <person name="Schobel S."/>
            <person name="Pertea M."/>
            <person name="Pop M."/>
            <person name="White O."/>
            <person name="Barton G.J."/>
            <person name="Carlow C.K."/>
            <person name="Crawford M.J."/>
            <person name="Daub J."/>
            <person name="Dimmic M.W."/>
            <person name="Estes C.F."/>
            <person name="Foster J.M."/>
            <person name="Ganatra M."/>
            <person name="Gregory W.F."/>
            <person name="Johnson N.M."/>
            <person name="Jin J."/>
            <person name="Komuniecki R."/>
            <person name="Korf I."/>
            <person name="Kumar S."/>
            <person name="Laney S."/>
            <person name="Li B.W."/>
            <person name="Li W."/>
            <person name="Lindblom T.H."/>
            <person name="Lustigman S."/>
            <person name="Ma D."/>
            <person name="Maina C.V."/>
            <person name="Martin D.M."/>
            <person name="McCarter J.P."/>
            <person name="McReynolds L."/>
            <person name="Mitreva M."/>
            <person name="Nutman T.B."/>
            <person name="Parkinson J."/>
            <person name="Peregrin-Alvarez J.M."/>
            <person name="Poole C."/>
            <person name="Ren Q."/>
            <person name="Saunders L."/>
            <person name="Sluder A.E."/>
            <person name="Smith K."/>
            <person name="Stanke M."/>
            <person name="Unnasch T.R."/>
            <person name="Ware J."/>
            <person name="Wei A.D."/>
            <person name="Weil G."/>
            <person name="Williams D.J."/>
            <person name="Zhang Y."/>
            <person name="Williams S.A."/>
            <person name="Fraser-Liggett C."/>
            <person name="Slatko B."/>
            <person name="Blaxter M.L."/>
            <person name="Scott A.L."/>
        </authorList>
    </citation>
    <scope>NUCLEOTIDE SEQUENCE</scope>
    <source>
        <strain evidence="2 4">FR3</strain>
    </source>
</reference>
<dbReference type="InterPro" id="IPR035892">
    <property type="entry name" value="C2_domain_sf"/>
</dbReference>
<reference evidence="2" key="2">
    <citation type="submission" date="2012-12" db="EMBL/GenBank/DDBJ databases">
        <authorList>
            <person name="Gao Y.W."/>
            <person name="Fan S.T."/>
            <person name="Sun H.T."/>
            <person name="Wang Z."/>
            <person name="Gao X.L."/>
            <person name="Li Y.G."/>
            <person name="Wang T.C."/>
            <person name="Zhang K."/>
            <person name="Xu W.W."/>
            <person name="Yu Z.J."/>
            <person name="Xia X.Z."/>
        </authorList>
    </citation>
    <scope>NUCLEOTIDE SEQUENCE</scope>
    <source>
        <strain evidence="2">FR3</strain>
    </source>
</reference>
<name>A0A0H5S4T9_BRUMA</name>
<dbReference type="GeneID" id="6095101"/>
<organism evidence="2">
    <name type="scientific">Brugia malayi</name>
    <name type="common">Filarial nematode worm</name>
    <dbReference type="NCBI Taxonomy" id="6279"/>
    <lineage>
        <taxon>Eukaryota</taxon>
        <taxon>Metazoa</taxon>
        <taxon>Ecdysozoa</taxon>
        <taxon>Nematoda</taxon>
        <taxon>Chromadorea</taxon>
        <taxon>Rhabditida</taxon>
        <taxon>Spirurina</taxon>
        <taxon>Spiruromorpha</taxon>
        <taxon>Filarioidea</taxon>
        <taxon>Onchocercidae</taxon>
        <taxon>Brugia</taxon>
    </lineage>
</organism>
<sequence>MLVPCGSSSFPAKLSVRVISARGLPVMDKSNITTDAFVEVHFDNEVYKTDVCSKTLSPVWDSDVFVFETDEQQLFDNPVQFRVMDHDTYSANDAIGRVFYDVSLLVSKIRCSKADDNSMEFTNWLPIYDSVYGIRGEILISVSLKLLLSSDQQYVRILSTSIISTLSIDDIIGLVSDIATVTDPEYEWIDRIRSPRASNEARQSIIRKSLRELAKNIAQKAHSLGSNAVLGYHEFVDIEGDATELITFRAFGTAVRLSQTDEKVTAAENIMHNVLSLKVLPNIYSYKCGVVVCARSVHVLTDDNDATTTRKKWWGDLKVELVRQALSLRYNLIIGYTEQISIRKKMALLSCTGTAVSMFLTGAENIPDCTMFHTANFNGDASTDRKIIVCSCCKLPDAVCPDIILNTCSLPASDYLHSTTRPLQICAKRELNSSETDDQLAYAISDSLPFLEHELYNKLMEEIQTGNTKYNAIFDLKSVFIIQECALFAVISGTLCTLKALMKIDGSHIFNFSDFVPQSDDVRPTPRVGLLDAARILRAPRLSDKIGLHLQPLHIREHANVSISRPPQSNYKKIVKCFRKKVVDRERLAKMISEREISLQLGTFNDMKSSTWSPITYSGIKITNSSKFNISAKTAKFSNIPQRYTGILIREIIRTVDDIADFDAFLDGALRDLVNLATSNVETVGATSFSVFKVPSVNLSISRDQASVLLFITTDFDYPVSL</sequence>
<dbReference type="GO" id="GO:0010828">
    <property type="term" value="P:positive regulation of D-glucose transmembrane transport"/>
    <property type="evidence" value="ECO:0007669"/>
    <property type="project" value="TreeGrafter"/>
</dbReference>
<dbReference type="RefSeq" id="XP_001891658.1">
    <property type="nucleotide sequence ID" value="XM_001891623.1"/>
</dbReference>